<dbReference type="Proteomes" id="UP001604277">
    <property type="component" value="Unassembled WGS sequence"/>
</dbReference>
<comment type="caution">
    <text evidence="5">The sequence shown here is derived from an EMBL/GenBank/DDBJ whole genome shotgun (WGS) entry which is preliminary data.</text>
</comment>
<dbReference type="SUPFAM" id="SSF50685">
    <property type="entry name" value="Barwin-like endoglucanases"/>
    <property type="match status" value="1"/>
</dbReference>
<organism evidence="5 6">
    <name type="scientific">Forsythia ovata</name>
    <dbReference type="NCBI Taxonomy" id="205694"/>
    <lineage>
        <taxon>Eukaryota</taxon>
        <taxon>Viridiplantae</taxon>
        <taxon>Streptophyta</taxon>
        <taxon>Embryophyta</taxon>
        <taxon>Tracheophyta</taxon>
        <taxon>Spermatophyta</taxon>
        <taxon>Magnoliopsida</taxon>
        <taxon>eudicotyledons</taxon>
        <taxon>Gunneridae</taxon>
        <taxon>Pentapetalae</taxon>
        <taxon>asterids</taxon>
        <taxon>lamiids</taxon>
        <taxon>Lamiales</taxon>
        <taxon>Oleaceae</taxon>
        <taxon>Forsythieae</taxon>
        <taxon>Forsythia</taxon>
    </lineage>
</organism>
<sequence>MSFFLCLFFLLFSSATAVCDRCLHQTNVSFFSKDQALQSGACGYGSLAIGFNGGHLAAAIPTLYKQGAGCGACFQIRCKDNTLCSKVGTTVIVTDLNKDNRTDFVVSRRAFMAMAKTGMGREILKLGIANVEYKRVPCDYKNKNLAIRVEESSQKPHYLAIKFLYQGGQTEIVTVDVAQVGSPNWAFMSRSYGAVWESSRVPTGALQLRFAVTAGYDGKWYWAKSVLPSDWKNGEIYDSGLQITDVAEEGCSSCDDQSWIPDS</sequence>
<feature type="domain" description="Expansin-like CBD" evidence="4">
    <location>
        <begin position="157"/>
        <end position="239"/>
    </location>
</feature>
<gene>
    <name evidence="5" type="ORF">Fot_19242</name>
</gene>
<dbReference type="GO" id="GO:0009653">
    <property type="term" value="P:anatomical structure morphogenesis"/>
    <property type="evidence" value="ECO:0007669"/>
    <property type="project" value="UniProtKB-ARBA"/>
</dbReference>
<evidence type="ECO:0000256" key="1">
    <source>
        <dbReference type="RuleBase" id="RU003460"/>
    </source>
</evidence>
<dbReference type="PANTHER" id="PTHR31692">
    <property type="entry name" value="EXPANSIN-B3"/>
    <property type="match status" value="1"/>
</dbReference>
<comment type="similarity">
    <text evidence="1">Belongs to the expansin family.</text>
</comment>
<keyword evidence="6" id="KW-1185">Reference proteome</keyword>
<proteinExistence type="inferred from homology"/>
<dbReference type="SUPFAM" id="SSF49590">
    <property type="entry name" value="PHL pollen allergen"/>
    <property type="match status" value="1"/>
</dbReference>
<dbReference type="EMBL" id="JBFOLJ010000005">
    <property type="protein sequence ID" value="KAL2537851.1"/>
    <property type="molecule type" value="Genomic_DNA"/>
</dbReference>
<dbReference type="InterPro" id="IPR036908">
    <property type="entry name" value="RlpA-like_sf"/>
</dbReference>
<dbReference type="InterPro" id="IPR007112">
    <property type="entry name" value="Expansin/allergen_DPBB_dom"/>
</dbReference>
<dbReference type="InterPro" id="IPR036749">
    <property type="entry name" value="Expansin_CBD_sf"/>
</dbReference>
<dbReference type="InterPro" id="IPR007117">
    <property type="entry name" value="Expansin_CBD"/>
</dbReference>
<evidence type="ECO:0000256" key="2">
    <source>
        <dbReference type="SAM" id="SignalP"/>
    </source>
</evidence>
<evidence type="ECO:0000313" key="6">
    <source>
        <dbReference type="Proteomes" id="UP001604277"/>
    </source>
</evidence>
<evidence type="ECO:0000259" key="3">
    <source>
        <dbReference type="PROSITE" id="PS50842"/>
    </source>
</evidence>
<dbReference type="PRINTS" id="PR01225">
    <property type="entry name" value="EXPANSNFAMLY"/>
</dbReference>
<protein>
    <submittedName>
        <fullName evidence="5">Expansin-like A1</fullName>
    </submittedName>
</protein>
<dbReference type="PROSITE" id="PS50842">
    <property type="entry name" value="EXPANSIN_EG45"/>
    <property type="match status" value="1"/>
</dbReference>
<dbReference type="Gene3D" id="2.60.40.760">
    <property type="entry name" value="Expansin, cellulose-binding-like domain"/>
    <property type="match status" value="1"/>
</dbReference>
<dbReference type="PROSITE" id="PS50843">
    <property type="entry name" value="EXPANSIN_CBD"/>
    <property type="match status" value="1"/>
</dbReference>
<dbReference type="InterPro" id="IPR007118">
    <property type="entry name" value="Expan_Lol_pI"/>
</dbReference>
<dbReference type="Pfam" id="PF01357">
    <property type="entry name" value="Expansin_C"/>
    <property type="match status" value="1"/>
</dbReference>
<dbReference type="Gene3D" id="2.40.40.10">
    <property type="entry name" value="RlpA-like domain"/>
    <property type="match status" value="1"/>
</dbReference>
<name>A0ABD1VKG6_9LAMI</name>
<dbReference type="Pfam" id="PF03330">
    <property type="entry name" value="DPBB_1"/>
    <property type="match status" value="1"/>
</dbReference>
<evidence type="ECO:0000259" key="4">
    <source>
        <dbReference type="PROSITE" id="PS50843"/>
    </source>
</evidence>
<evidence type="ECO:0000313" key="5">
    <source>
        <dbReference type="EMBL" id="KAL2537851.1"/>
    </source>
</evidence>
<feature type="domain" description="Expansin-like EG45" evidence="3">
    <location>
        <begin position="39"/>
        <end position="143"/>
    </location>
</feature>
<keyword evidence="2" id="KW-0732">Signal</keyword>
<feature type="chain" id="PRO_5044830171" evidence="2">
    <location>
        <begin position="18"/>
        <end position="263"/>
    </location>
</feature>
<reference evidence="6" key="1">
    <citation type="submission" date="2024-07" db="EMBL/GenBank/DDBJ databases">
        <title>Two chromosome-level genome assemblies of Korean endemic species Abeliophyllum distichum and Forsythia ovata (Oleaceae).</title>
        <authorList>
            <person name="Jang H."/>
        </authorList>
    </citation>
    <scope>NUCLEOTIDE SEQUENCE [LARGE SCALE GENOMIC DNA]</scope>
</reference>
<dbReference type="PANTHER" id="PTHR31692:SF4">
    <property type="entry name" value="EXPANSIN-LIKE A1-RELATED"/>
    <property type="match status" value="1"/>
</dbReference>
<dbReference type="InterPro" id="IPR009009">
    <property type="entry name" value="RlpA-like_DPBB"/>
</dbReference>
<feature type="signal peptide" evidence="2">
    <location>
        <begin position="1"/>
        <end position="17"/>
    </location>
</feature>
<dbReference type="CDD" id="cd22276">
    <property type="entry name" value="DPBB_EXLA_N"/>
    <property type="match status" value="1"/>
</dbReference>
<dbReference type="AlphaFoldDB" id="A0ABD1VKG6"/>
<accession>A0ABD1VKG6</accession>